<gene>
    <name evidence="1" type="ORF">LFYK43_15720</name>
</gene>
<name>A0A401IU82_9LACO</name>
<comment type="caution">
    <text evidence="1">The sequence shown here is derived from an EMBL/GenBank/DDBJ whole genome shotgun (WGS) entry which is preliminary data.</text>
</comment>
<proteinExistence type="predicted"/>
<dbReference type="EMBL" id="BFFP01000026">
    <property type="protein sequence ID" value="GBG95113.1"/>
    <property type="molecule type" value="Genomic_DNA"/>
</dbReference>
<sequence length="59" mass="7113">MNEESRWLLEQCEQLALHAPDYEQRAFFQQLRKLIVKQDQRLQQAQGELDGRVWNPGSW</sequence>
<protein>
    <submittedName>
        <fullName evidence="1">Uncharacterized protein</fullName>
    </submittedName>
</protein>
<dbReference type="RefSeq" id="WP_124977141.1">
    <property type="nucleotide sequence ID" value="NZ_BFFP01000026.1"/>
</dbReference>
<accession>A0A401IU82</accession>
<reference evidence="1 2" key="1">
    <citation type="journal article" date="2019" name="Int. J. Syst. Evol. Microbiol.">
        <title>Lactobacillus salitolerans sp. nov., a novel lactic acid bacterium isolated from spent mushroom substrates.</title>
        <authorList>
            <person name="Tohno M."/>
            <person name="Tanizawa Y."/>
            <person name="Kojima Y."/>
            <person name="Sakamoto M."/>
            <person name="Nakamura Y."/>
            <person name="Ohkuma M."/>
            <person name="Kobayashi H."/>
        </authorList>
    </citation>
    <scope>NUCLEOTIDE SEQUENCE [LARGE SCALE GENOMIC DNA]</scope>
    <source>
        <strain evidence="1 2">YK43</strain>
    </source>
</reference>
<organism evidence="1 2">
    <name type="scientific">Ligilactobacillus salitolerans</name>
    <dbReference type="NCBI Taxonomy" id="1808352"/>
    <lineage>
        <taxon>Bacteria</taxon>
        <taxon>Bacillati</taxon>
        <taxon>Bacillota</taxon>
        <taxon>Bacilli</taxon>
        <taxon>Lactobacillales</taxon>
        <taxon>Lactobacillaceae</taxon>
        <taxon>Ligilactobacillus</taxon>
    </lineage>
</organism>
<dbReference type="AlphaFoldDB" id="A0A401IU82"/>
<evidence type="ECO:0000313" key="1">
    <source>
        <dbReference type="EMBL" id="GBG95113.1"/>
    </source>
</evidence>
<keyword evidence="2" id="KW-1185">Reference proteome</keyword>
<dbReference type="Proteomes" id="UP000286848">
    <property type="component" value="Unassembled WGS sequence"/>
</dbReference>
<dbReference type="OrthoDB" id="2918624at2"/>
<evidence type="ECO:0000313" key="2">
    <source>
        <dbReference type="Proteomes" id="UP000286848"/>
    </source>
</evidence>